<dbReference type="SUPFAM" id="SSF51338">
    <property type="entry name" value="Composite domain of metallo-dependent hydrolases"/>
    <property type="match status" value="1"/>
</dbReference>
<dbReference type="InterPro" id="IPR032466">
    <property type="entry name" value="Metal_Hydrolase"/>
</dbReference>
<dbReference type="InterPro" id="IPR051781">
    <property type="entry name" value="Metallo-dep_Hydrolase"/>
</dbReference>
<comment type="caution">
    <text evidence="3">The sequence shown here is derived from an EMBL/GenBank/DDBJ whole genome shotgun (WGS) entry which is preliminary data.</text>
</comment>
<proteinExistence type="predicted"/>
<dbReference type="InterPro" id="IPR011059">
    <property type="entry name" value="Metal-dep_hydrolase_composite"/>
</dbReference>
<reference evidence="3 4" key="1">
    <citation type="submission" date="2018-06" db="EMBL/GenBank/DDBJ databases">
        <title>Genomic Encyclopedia of Archaeal and Bacterial Type Strains, Phase II (KMG-II): from individual species to whole genera.</title>
        <authorList>
            <person name="Goeker M."/>
        </authorList>
    </citation>
    <scope>NUCLEOTIDE SEQUENCE [LARGE SCALE GENOMIC DNA]</scope>
    <source>
        <strain evidence="3 4">DSM 23446</strain>
    </source>
</reference>
<dbReference type="Gene3D" id="2.30.40.10">
    <property type="entry name" value="Urease, subunit C, domain 1"/>
    <property type="match status" value="2"/>
</dbReference>
<dbReference type="Gene3D" id="3.20.20.140">
    <property type="entry name" value="Metal-dependent hydrolases"/>
    <property type="match status" value="1"/>
</dbReference>
<feature type="signal peptide" evidence="1">
    <location>
        <begin position="1"/>
        <end position="21"/>
    </location>
</feature>
<organism evidence="3 4">
    <name type="scientific">Algoriphagus yeomjeoni</name>
    <dbReference type="NCBI Taxonomy" id="291403"/>
    <lineage>
        <taxon>Bacteria</taxon>
        <taxon>Pseudomonadati</taxon>
        <taxon>Bacteroidota</taxon>
        <taxon>Cytophagia</taxon>
        <taxon>Cytophagales</taxon>
        <taxon>Cyclobacteriaceae</taxon>
        <taxon>Algoriphagus</taxon>
    </lineage>
</organism>
<evidence type="ECO:0000313" key="4">
    <source>
        <dbReference type="Proteomes" id="UP000249610"/>
    </source>
</evidence>
<evidence type="ECO:0000313" key="3">
    <source>
        <dbReference type="EMBL" id="RAI85755.1"/>
    </source>
</evidence>
<evidence type="ECO:0000256" key="1">
    <source>
        <dbReference type="SAM" id="SignalP"/>
    </source>
</evidence>
<dbReference type="Pfam" id="PF01979">
    <property type="entry name" value="Amidohydro_1"/>
    <property type="match status" value="1"/>
</dbReference>
<accession>A0A327P078</accession>
<dbReference type="PANTHER" id="PTHR43135">
    <property type="entry name" value="ALPHA-D-RIBOSE 1-METHYLPHOSPHONATE 5-TRIPHOSPHATE DIPHOSPHATASE"/>
    <property type="match status" value="1"/>
</dbReference>
<dbReference type="InterPro" id="IPR006680">
    <property type="entry name" value="Amidohydro-rel"/>
</dbReference>
<dbReference type="SUPFAM" id="SSF51556">
    <property type="entry name" value="Metallo-dependent hydrolases"/>
    <property type="match status" value="1"/>
</dbReference>
<dbReference type="GO" id="GO:0016810">
    <property type="term" value="F:hydrolase activity, acting on carbon-nitrogen (but not peptide) bonds"/>
    <property type="evidence" value="ECO:0007669"/>
    <property type="project" value="InterPro"/>
</dbReference>
<gene>
    <name evidence="3" type="ORF">LV83_03531</name>
</gene>
<evidence type="ECO:0000259" key="2">
    <source>
        <dbReference type="Pfam" id="PF01979"/>
    </source>
</evidence>
<dbReference type="PANTHER" id="PTHR43135:SF3">
    <property type="entry name" value="ALPHA-D-RIBOSE 1-METHYLPHOSPHONATE 5-TRIPHOSPHATE DIPHOSPHATASE"/>
    <property type="match status" value="1"/>
</dbReference>
<feature type="chain" id="PRO_5016260374" evidence="1">
    <location>
        <begin position="22"/>
        <end position="529"/>
    </location>
</feature>
<dbReference type="EMBL" id="QLLK01000012">
    <property type="protein sequence ID" value="RAI85755.1"/>
    <property type="molecule type" value="Genomic_DNA"/>
</dbReference>
<dbReference type="Gene3D" id="1.20.58.520">
    <property type="entry name" value="Amidohydrolase"/>
    <property type="match status" value="1"/>
</dbReference>
<dbReference type="RefSeq" id="WP_111612856.1">
    <property type="nucleotide sequence ID" value="NZ_QLLK01000012.1"/>
</dbReference>
<dbReference type="AlphaFoldDB" id="A0A327P078"/>
<dbReference type="OrthoDB" id="9797498at2"/>
<dbReference type="Gene3D" id="3.30.110.90">
    <property type="entry name" value="Amidohydrolase"/>
    <property type="match status" value="1"/>
</dbReference>
<dbReference type="Gene3D" id="3.40.50.10910">
    <property type="entry name" value="Amidohydrolase"/>
    <property type="match status" value="1"/>
</dbReference>
<keyword evidence="4" id="KW-1185">Reference proteome</keyword>
<keyword evidence="1" id="KW-0732">Signal</keyword>
<keyword evidence="3" id="KW-0378">Hydrolase</keyword>
<feature type="domain" description="Amidohydrolase-related" evidence="2">
    <location>
        <begin position="384"/>
        <end position="480"/>
    </location>
</feature>
<protein>
    <submittedName>
        <fullName evidence="3">Amidohydrolase family protein</fullName>
    </submittedName>
</protein>
<sequence length="529" mass="59797">MNKRLLLLAIFGLFISFPTFSQIESAPDRNEGDGQYGRLILRGVILIDGTGAPPVGPVDIVVEKNRIAQIQVVGYPGMPINENRRPKAGPDDKVYELEGHYLLPGFIDSHGHIGGSGQGTPAEYVFKLWMAHGITTIRDPSAGNGLDWVLDQKKRSAANEITAPRILAYTSFGQGAKAPITNAEQAKAWVNENAKKGADGIKFFGANPEVMEAAISENKRIGLRSAMHHQQLDVARWNVLNSARAGLTSMEHWYGLPEALFENRTIQDFRLDYNYQNEQHRFAEAGKLWKQAAQPGSEHWNKVMNELLELDFTLDPTFNIYEANRDMMRARTAEWHEVYTLPSLWRFYAPSRQSHGSYWFDWTTEEEVQWKENYQLWMTFVNEYKNKGGRVTTGSDSGFIYQLYGFAFIRELELLREAGFHPLEVLRSATLYGAELLGMEKEIGSVEVGKLADFVILEENPLQNLKVLYGTGAIRIDENNNPIRVGGVKYTVKDGIVYDAKKLLKDVKVIVDKQKESESFSIKQPGLDW</sequence>
<name>A0A327P078_9BACT</name>
<dbReference type="Proteomes" id="UP000249610">
    <property type="component" value="Unassembled WGS sequence"/>
</dbReference>